<accession>A0A3M9NIG9</accession>
<sequence>MAVEKLSEKKTGEKQILVTGGSGLVGNELITQLLNADERVTALQHTSSINISHPNLSIVQCDILDVSLLEEIMQDITHVYHAAALVSYSPKDKKQLLQINVEGTANVVNACINNQVQKLVHVSSVAALGRIRNGEMVTEKMNWTEETSNSIYGKSKYYGEMEVWRGAAEGLQVVIVNPSLIFGGTDWESGSSAIFKKAYEEFPWYTNGVTGIVDVRDVARAMIALMNSDITSERFILNGENLSYKEIFTTIANCFDKKPPSKKVTPFLAEIVWRMEAIKSRITNKKSLLTKETARTAQAKVYFDNQKILKALPQFHFTNSKDTIEFTCSRLIEKYQLK</sequence>
<gene>
    <name evidence="2" type="ORF">EFY79_07590</name>
</gene>
<keyword evidence="3" id="KW-1185">Reference proteome</keyword>
<dbReference type="Proteomes" id="UP000267223">
    <property type="component" value="Unassembled WGS sequence"/>
</dbReference>
<dbReference type="RefSeq" id="WP_123120096.1">
    <property type="nucleotide sequence ID" value="NZ_RJJR01000005.1"/>
</dbReference>
<organism evidence="2 3">
    <name type="scientific">Hanamia caeni</name>
    <dbReference type="NCBI Taxonomy" id="2294116"/>
    <lineage>
        <taxon>Bacteria</taxon>
        <taxon>Pseudomonadati</taxon>
        <taxon>Bacteroidota</taxon>
        <taxon>Chitinophagia</taxon>
        <taxon>Chitinophagales</taxon>
        <taxon>Chitinophagaceae</taxon>
        <taxon>Hanamia</taxon>
    </lineage>
</organism>
<dbReference type="Pfam" id="PF01370">
    <property type="entry name" value="Epimerase"/>
    <property type="match status" value="1"/>
</dbReference>
<dbReference type="PANTHER" id="PTHR48079:SF6">
    <property type="entry name" value="NAD(P)-BINDING DOMAIN-CONTAINING PROTEIN-RELATED"/>
    <property type="match status" value="1"/>
</dbReference>
<dbReference type="EMBL" id="RJJR01000005">
    <property type="protein sequence ID" value="RNI37255.1"/>
    <property type="molecule type" value="Genomic_DNA"/>
</dbReference>
<proteinExistence type="predicted"/>
<evidence type="ECO:0000259" key="1">
    <source>
        <dbReference type="Pfam" id="PF01370"/>
    </source>
</evidence>
<dbReference type="OrthoDB" id="596910at2"/>
<dbReference type="AlphaFoldDB" id="A0A3M9NIG9"/>
<name>A0A3M9NIG9_9BACT</name>
<evidence type="ECO:0000313" key="2">
    <source>
        <dbReference type="EMBL" id="RNI37255.1"/>
    </source>
</evidence>
<evidence type="ECO:0000313" key="3">
    <source>
        <dbReference type="Proteomes" id="UP000267223"/>
    </source>
</evidence>
<dbReference type="InterPro" id="IPR001509">
    <property type="entry name" value="Epimerase_deHydtase"/>
</dbReference>
<dbReference type="InterPro" id="IPR036291">
    <property type="entry name" value="NAD(P)-bd_dom_sf"/>
</dbReference>
<dbReference type="SUPFAM" id="SSF51735">
    <property type="entry name" value="NAD(P)-binding Rossmann-fold domains"/>
    <property type="match status" value="1"/>
</dbReference>
<reference evidence="2 3" key="1">
    <citation type="submission" date="2018-11" db="EMBL/GenBank/DDBJ databases">
        <title>Draft genome sequence of Ferruginibacter sp. BO-59.</title>
        <authorList>
            <person name="Im W.T."/>
        </authorList>
    </citation>
    <scope>NUCLEOTIDE SEQUENCE [LARGE SCALE GENOMIC DNA]</scope>
    <source>
        <strain evidence="2 3">BO-59</strain>
    </source>
</reference>
<dbReference type="InterPro" id="IPR051783">
    <property type="entry name" value="NAD(P)-dependent_oxidoreduct"/>
</dbReference>
<protein>
    <submittedName>
        <fullName evidence="2">NAD-dependent epimerase/dehydratase family protein</fullName>
    </submittedName>
</protein>
<comment type="caution">
    <text evidence="2">The sequence shown here is derived from an EMBL/GenBank/DDBJ whole genome shotgun (WGS) entry which is preliminary data.</text>
</comment>
<dbReference type="Gene3D" id="3.40.50.720">
    <property type="entry name" value="NAD(P)-binding Rossmann-like Domain"/>
    <property type="match status" value="1"/>
</dbReference>
<dbReference type="GO" id="GO:0004029">
    <property type="term" value="F:aldehyde dehydrogenase (NAD+) activity"/>
    <property type="evidence" value="ECO:0007669"/>
    <property type="project" value="TreeGrafter"/>
</dbReference>
<feature type="domain" description="NAD-dependent epimerase/dehydratase" evidence="1">
    <location>
        <begin position="16"/>
        <end position="228"/>
    </location>
</feature>
<dbReference type="PANTHER" id="PTHR48079">
    <property type="entry name" value="PROTEIN YEEZ"/>
    <property type="match status" value="1"/>
</dbReference>
<dbReference type="GO" id="GO:0005737">
    <property type="term" value="C:cytoplasm"/>
    <property type="evidence" value="ECO:0007669"/>
    <property type="project" value="TreeGrafter"/>
</dbReference>